<dbReference type="AlphaFoldDB" id="A0A1W1CTC5"/>
<proteinExistence type="predicted"/>
<evidence type="ECO:0000313" key="1">
    <source>
        <dbReference type="EMBL" id="SFV68983.1"/>
    </source>
</evidence>
<dbReference type="EMBL" id="FPHN01000262">
    <property type="protein sequence ID" value="SFV68983.1"/>
    <property type="molecule type" value="Genomic_DNA"/>
</dbReference>
<gene>
    <name evidence="1" type="ORF">MNB_SV-14-3</name>
</gene>
<dbReference type="InterPro" id="IPR049708">
    <property type="entry name" value="PP0621-like"/>
</dbReference>
<evidence type="ECO:0008006" key="2">
    <source>
        <dbReference type="Google" id="ProtNLM"/>
    </source>
</evidence>
<protein>
    <recommendedName>
        <fullName evidence="2">Prokaryotic metallothionein family protein</fullName>
    </recommendedName>
</protein>
<reference evidence="1" key="1">
    <citation type="submission" date="2016-10" db="EMBL/GenBank/DDBJ databases">
        <authorList>
            <person name="de Groot N.N."/>
        </authorList>
    </citation>
    <scope>NUCLEOTIDE SEQUENCE</scope>
</reference>
<sequence>MLLRVILLIIIAGAIYRFFGGKIPLIDKKESDIEKDFGTQIEGTSKCAYCGVYMTEDDALIYHRKAYCSTECLEKSKR</sequence>
<organism evidence="1">
    <name type="scientific">hydrothermal vent metagenome</name>
    <dbReference type="NCBI Taxonomy" id="652676"/>
    <lineage>
        <taxon>unclassified sequences</taxon>
        <taxon>metagenomes</taxon>
        <taxon>ecological metagenomes</taxon>
    </lineage>
</organism>
<accession>A0A1W1CTC5</accession>
<name>A0A1W1CTC5_9ZZZZ</name>
<dbReference type="NCBIfam" id="NF041023">
    <property type="entry name" value="PP0621_fam"/>
    <property type="match status" value="1"/>
</dbReference>